<sequence>MAPESLQFMRTQSDVEPGVLEMGHPQRPQRYVKAQTSGFVAEFAQESNSDDSDDLALRSSSDISDTDTLEKVFVRHRTTPHGSPRSGRASPRLIGTSPGSGRISPRPGTTTFKDRLLDPGDCGRWGGVTQKHLYTNFATDDSFFAHRLRVGGSSQGAVAHKVIGLPTLLTPQDEREVRYAQLQLSTPSTPASGPRTPSSVPLTPSSNPPTPLLHPHTGPSPISPGLQRSLSPLTRTSLKQPDPHSYLSV</sequence>
<dbReference type="EMBL" id="JAHLQT010035368">
    <property type="protein sequence ID" value="KAG7158390.1"/>
    <property type="molecule type" value="Genomic_DNA"/>
</dbReference>
<keyword evidence="3" id="KW-1185">Reference proteome</keyword>
<protein>
    <submittedName>
        <fullName evidence="2">Putative tyrosine kinase insulin receptor-like</fullName>
    </submittedName>
</protein>
<feature type="region of interest" description="Disordered" evidence="1">
    <location>
        <begin position="75"/>
        <end position="111"/>
    </location>
</feature>
<comment type="caution">
    <text evidence="2">The sequence shown here is derived from an EMBL/GenBank/DDBJ whole genome shotgun (WGS) entry which is preliminary data.</text>
</comment>
<dbReference type="Proteomes" id="UP000747542">
    <property type="component" value="Unassembled WGS sequence"/>
</dbReference>
<keyword evidence="2" id="KW-0675">Receptor</keyword>
<feature type="region of interest" description="Disordered" evidence="1">
    <location>
        <begin position="1"/>
        <end position="27"/>
    </location>
</feature>
<dbReference type="GO" id="GO:0016301">
    <property type="term" value="F:kinase activity"/>
    <property type="evidence" value="ECO:0007669"/>
    <property type="project" value="UniProtKB-KW"/>
</dbReference>
<accession>A0A8J5MP29</accession>
<dbReference type="AlphaFoldDB" id="A0A8J5MP29"/>
<evidence type="ECO:0000313" key="3">
    <source>
        <dbReference type="Proteomes" id="UP000747542"/>
    </source>
</evidence>
<evidence type="ECO:0000313" key="2">
    <source>
        <dbReference type="EMBL" id="KAG7158390.1"/>
    </source>
</evidence>
<feature type="region of interest" description="Disordered" evidence="1">
    <location>
        <begin position="184"/>
        <end position="249"/>
    </location>
</feature>
<feature type="compositionally biased region" description="Low complexity" evidence="1">
    <location>
        <begin position="194"/>
        <end position="205"/>
    </location>
</feature>
<reference evidence="2" key="1">
    <citation type="journal article" date="2021" name="Sci. Adv.">
        <title>The American lobster genome reveals insights on longevity, neural, and immune adaptations.</title>
        <authorList>
            <person name="Polinski J.M."/>
            <person name="Zimin A.V."/>
            <person name="Clark K.F."/>
            <person name="Kohn A.B."/>
            <person name="Sadowski N."/>
            <person name="Timp W."/>
            <person name="Ptitsyn A."/>
            <person name="Khanna P."/>
            <person name="Romanova D.Y."/>
            <person name="Williams P."/>
            <person name="Greenwood S.J."/>
            <person name="Moroz L.L."/>
            <person name="Walt D.R."/>
            <person name="Bodnar A.G."/>
        </authorList>
    </citation>
    <scope>NUCLEOTIDE SEQUENCE</scope>
    <source>
        <strain evidence="2">GMGI-L3</strain>
    </source>
</reference>
<name>A0A8J5MP29_HOMAM</name>
<organism evidence="2 3">
    <name type="scientific">Homarus americanus</name>
    <name type="common">American lobster</name>
    <dbReference type="NCBI Taxonomy" id="6706"/>
    <lineage>
        <taxon>Eukaryota</taxon>
        <taxon>Metazoa</taxon>
        <taxon>Ecdysozoa</taxon>
        <taxon>Arthropoda</taxon>
        <taxon>Crustacea</taxon>
        <taxon>Multicrustacea</taxon>
        <taxon>Malacostraca</taxon>
        <taxon>Eumalacostraca</taxon>
        <taxon>Eucarida</taxon>
        <taxon>Decapoda</taxon>
        <taxon>Pleocyemata</taxon>
        <taxon>Astacidea</taxon>
        <taxon>Nephropoidea</taxon>
        <taxon>Nephropidae</taxon>
        <taxon>Homarus</taxon>
    </lineage>
</organism>
<gene>
    <name evidence="2" type="ORF">Hamer_G021843</name>
</gene>
<keyword evidence="2" id="KW-0808">Transferase</keyword>
<feature type="compositionally biased region" description="Polar residues" evidence="1">
    <location>
        <begin position="226"/>
        <end position="239"/>
    </location>
</feature>
<keyword evidence="2" id="KW-0418">Kinase</keyword>
<evidence type="ECO:0000256" key="1">
    <source>
        <dbReference type="SAM" id="MobiDB-lite"/>
    </source>
</evidence>
<proteinExistence type="predicted"/>